<dbReference type="Gene3D" id="1.10.12.10">
    <property type="entry name" value="Lyase 2-enoyl-coa Hydratase, Chain A, domain 2"/>
    <property type="match status" value="1"/>
</dbReference>
<dbReference type="EC" id="4.2.1.17" evidence="2"/>
<dbReference type="PANTHER" id="PTHR43684:SF4">
    <property type="entry name" value="ENOYL-COA HYDRATASE_ISOMERASE FAMILY PROTEIN (AFU_ORTHOLOGUE AFUA_1G01890)"/>
    <property type="match status" value="1"/>
</dbReference>
<dbReference type="OrthoDB" id="9777711at2"/>
<dbReference type="GO" id="GO:0004300">
    <property type="term" value="F:enoyl-CoA hydratase activity"/>
    <property type="evidence" value="ECO:0007669"/>
    <property type="project" value="UniProtKB-EC"/>
</dbReference>
<accession>X5MGK3</accession>
<dbReference type="Proteomes" id="UP000032160">
    <property type="component" value="Chromosome I"/>
</dbReference>
<reference evidence="2 3" key="1">
    <citation type="journal article" date="2014" name="Front. Genet.">
        <title>Genome and metabolic network of "Candidatus Phaeomarinobacter ectocarpi" Ec32, a new candidate genus of Alphaproteobacteria frequently associated with brown algae.</title>
        <authorList>
            <person name="Dittami S.M."/>
            <person name="Barbeyron T."/>
            <person name="Boyen C."/>
            <person name="Cambefort J."/>
            <person name="Collet G."/>
            <person name="Delage L."/>
            <person name="Gobet A."/>
            <person name="Groisillier A."/>
            <person name="Leblanc C."/>
            <person name="Michel G."/>
            <person name="Scornet D."/>
            <person name="Siegel A."/>
            <person name="Tapia J.E."/>
            <person name="Tonon T."/>
        </authorList>
    </citation>
    <scope>NUCLEOTIDE SEQUENCE [LARGE SCALE GENOMIC DNA]</scope>
    <source>
        <strain evidence="2 3">Ec32</strain>
    </source>
</reference>
<evidence type="ECO:0000256" key="1">
    <source>
        <dbReference type="ARBA" id="ARBA00005254"/>
    </source>
</evidence>
<proteinExistence type="inferred from homology"/>
<dbReference type="PANTHER" id="PTHR43684">
    <property type="match status" value="1"/>
</dbReference>
<dbReference type="InterPro" id="IPR014748">
    <property type="entry name" value="Enoyl-CoA_hydra_C"/>
</dbReference>
<dbReference type="AlphaFoldDB" id="X5MGK3"/>
<dbReference type="CDD" id="cd06558">
    <property type="entry name" value="crotonase-like"/>
    <property type="match status" value="1"/>
</dbReference>
<dbReference type="KEGG" id="pect:BN1012_Phect2416"/>
<name>X5MGK3_9HYPH</name>
<dbReference type="PATRIC" id="fig|1458461.3.peg.2422"/>
<organism evidence="2 3">
    <name type="scientific">Candidatus Phaeomarinibacter ectocarpi</name>
    <dbReference type="NCBI Taxonomy" id="1458461"/>
    <lineage>
        <taxon>Bacteria</taxon>
        <taxon>Pseudomonadati</taxon>
        <taxon>Pseudomonadota</taxon>
        <taxon>Alphaproteobacteria</taxon>
        <taxon>Hyphomicrobiales</taxon>
        <taxon>Parvibaculaceae</taxon>
        <taxon>Candidatus Phaeomarinibacter</taxon>
    </lineage>
</organism>
<dbReference type="InterPro" id="IPR029045">
    <property type="entry name" value="ClpP/crotonase-like_dom_sf"/>
</dbReference>
<gene>
    <name evidence="2" type="ORF">BN1012_Phect2416</name>
</gene>
<dbReference type="STRING" id="1458461.BN1012_Phect2416"/>
<sequence length="303" mass="33917">MADKTYNTILYDLDDGVLTLTLHRPEKMNAFTGEMMMEMIDAFDRADADDNVRAIIVTGADRAFCAGADLSQGAKTFDYEARDDRPDKAGSAMKNGEIDWSDEKVRDGGGRLTLRIFESIKPVIGAINGAAVGVGVTMQLPMDIRIASTKARFGFVFARRGIIPEACSSYFLPRVVGISKALEWCYSGRVFDAQEALDGGLVRSLHEPEDLLPEARRIAREIADNTSSVSVSLTRQMMWRMLGADHPMEAHKIDSRAIYSRGQTEDAKEGVMSFLEKRQPEYPCKPSKDMPSFYPWWEERKYS</sequence>
<dbReference type="SUPFAM" id="SSF52096">
    <property type="entry name" value="ClpP/crotonase"/>
    <property type="match status" value="1"/>
</dbReference>
<evidence type="ECO:0000313" key="3">
    <source>
        <dbReference type="Proteomes" id="UP000032160"/>
    </source>
</evidence>
<dbReference type="NCBIfam" id="NF006109">
    <property type="entry name" value="PRK08260.1"/>
    <property type="match status" value="1"/>
</dbReference>
<dbReference type="HOGENOM" id="CLU_009834_7_2_5"/>
<dbReference type="EMBL" id="HG966617">
    <property type="protein sequence ID" value="CDO60629.1"/>
    <property type="molecule type" value="Genomic_DNA"/>
</dbReference>
<dbReference type="InterPro" id="IPR001753">
    <property type="entry name" value="Enoyl-CoA_hydra/iso"/>
</dbReference>
<evidence type="ECO:0000313" key="2">
    <source>
        <dbReference type="EMBL" id="CDO60629.1"/>
    </source>
</evidence>
<comment type="similarity">
    <text evidence="1">Belongs to the enoyl-CoA hydratase/isomerase family.</text>
</comment>
<dbReference type="Gene3D" id="3.90.226.10">
    <property type="entry name" value="2-enoyl-CoA Hydratase, Chain A, domain 1"/>
    <property type="match status" value="1"/>
</dbReference>
<keyword evidence="2" id="KW-0456">Lyase</keyword>
<dbReference type="InterPro" id="IPR051053">
    <property type="entry name" value="ECH/Chromodomain_protein"/>
</dbReference>
<dbReference type="Pfam" id="PF00378">
    <property type="entry name" value="ECH_1"/>
    <property type="match status" value="1"/>
</dbReference>
<dbReference type="RefSeq" id="WP_043948630.1">
    <property type="nucleotide sequence ID" value="NZ_HG966617.1"/>
</dbReference>
<protein>
    <submittedName>
        <fullName evidence="2">Enoyl-CoA hydratase [valine degradation]</fullName>
        <ecNumber evidence="2">4.2.1.17</ecNumber>
    </submittedName>
</protein>
<keyword evidence="3" id="KW-1185">Reference proteome</keyword>